<keyword evidence="2" id="KW-0812">Transmembrane</keyword>
<evidence type="ECO:0000313" key="3">
    <source>
        <dbReference type="EMBL" id="RLN03085.1"/>
    </source>
</evidence>
<evidence type="ECO:0000256" key="1">
    <source>
        <dbReference type="SAM" id="MobiDB-lite"/>
    </source>
</evidence>
<proteinExistence type="predicted"/>
<sequence>MAPLAGLAEDNRCAVLGWGCLPETKKTIAITIMAAAWFLQMWTEREGRGRGGVGWRAVIAGVGGNASEPGDGAEAGWLGGGGGGGEGVGRRAVLAGEVGGGPCGWWRARGVRAEKTGAGGDALNEKEFIQNLIFSIPRRPASTIHSHFAIWLDFHLVQLFFVCMPSLAVYLVAQYARMEIKRMEAEAEEKRKKDEELEKQKQLEEESTKEDSDSKLSKVLDRLDTLEGVVKEIMDDKRKVPSADLHAKEEVLKKDEESRSKASYLKSSASDTQPETVKSKDTNRAPNAPANTAQPNSKGNQDKASPTESKS</sequence>
<dbReference type="PANTHER" id="PTHR36339:SF2">
    <property type="entry name" value="F23A5.5"/>
    <property type="match status" value="1"/>
</dbReference>
<dbReference type="OrthoDB" id="2021107at2759"/>
<accession>A0A3L6RH99</accession>
<feature type="compositionally biased region" description="Basic and acidic residues" evidence="1">
    <location>
        <begin position="233"/>
        <end position="260"/>
    </location>
</feature>
<reference evidence="4" key="1">
    <citation type="journal article" date="2019" name="Nat. Commun.">
        <title>The genome of broomcorn millet.</title>
        <authorList>
            <person name="Zou C."/>
            <person name="Miki D."/>
            <person name="Li D."/>
            <person name="Tang Q."/>
            <person name="Xiao L."/>
            <person name="Rajput S."/>
            <person name="Deng P."/>
            <person name="Jia W."/>
            <person name="Huang R."/>
            <person name="Zhang M."/>
            <person name="Sun Y."/>
            <person name="Hu J."/>
            <person name="Fu X."/>
            <person name="Schnable P.S."/>
            <person name="Li F."/>
            <person name="Zhang H."/>
            <person name="Feng B."/>
            <person name="Zhu X."/>
            <person name="Liu R."/>
            <person name="Schnable J.C."/>
            <person name="Zhu J.-K."/>
            <person name="Zhang H."/>
        </authorList>
    </citation>
    <scope>NUCLEOTIDE SEQUENCE [LARGE SCALE GENOMIC DNA]</scope>
</reference>
<name>A0A3L6RH99_PANMI</name>
<feature type="region of interest" description="Disordered" evidence="1">
    <location>
        <begin position="233"/>
        <end position="311"/>
    </location>
</feature>
<gene>
    <name evidence="3" type="ORF">C2845_PM13G08570</name>
</gene>
<organism evidence="3 4">
    <name type="scientific">Panicum miliaceum</name>
    <name type="common">Proso millet</name>
    <name type="synonym">Broomcorn millet</name>
    <dbReference type="NCBI Taxonomy" id="4540"/>
    <lineage>
        <taxon>Eukaryota</taxon>
        <taxon>Viridiplantae</taxon>
        <taxon>Streptophyta</taxon>
        <taxon>Embryophyta</taxon>
        <taxon>Tracheophyta</taxon>
        <taxon>Spermatophyta</taxon>
        <taxon>Magnoliopsida</taxon>
        <taxon>Liliopsida</taxon>
        <taxon>Poales</taxon>
        <taxon>Poaceae</taxon>
        <taxon>PACMAD clade</taxon>
        <taxon>Panicoideae</taxon>
        <taxon>Panicodae</taxon>
        <taxon>Paniceae</taxon>
        <taxon>Panicinae</taxon>
        <taxon>Panicum</taxon>
        <taxon>Panicum sect. Panicum</taxon>
    </lineage>
</organism>
<evidence type="ECO:0000313" key="4">
    <source>
        <dbReference type="Proteomes" id="UP000275267"/>
    </source>
</evidence>
<dbReference type="STRING" id="4540.A0A3L6RH99"/>
<evidence type="ECO:0000256" key="2">
    <source>
        <dbReference type="SAM" id="Phobius"/>
    </source>
</evidence>
<dbReference type="Proteomes" id="UP000275267">
    <property type="component" value="Unassembled WGS sequence"/>
</dbReference>
<feature type="compositionally biased region" description="Polar residues" evidence="1">
    <location>
        <begin position="265"/>
        <end position="276"/>
    </location>
</feature>
<dbReference type="EMBL" id="PQIB02000008">
    <property type="protein sequence ID" value="RLN03085.1"/>
    <property type="molecule type" value="Genomic_DNA"/>
</dbReference>
<dbReference type="AlphaFoldDB" id="A0A3L6RH99"/>
<keyword evidence="2" id="KW-1133">Transmembrane helix</keyword>
<keyword evidence="2" id="KW-0472">Membrane</keyword>
<comment type="caution">
    <text evidence="3">The sequence shown here is derived from an EMBL/GenBank/DDBJ whole genome shotgun (WGS) entry which is preliminary data.</text>
</comment>
<keyword evidence="4" id="KW-1185">Reference proteome</keyword>
<feature type="compositionally biased region" description="Low complexity" evidence="1">
    <location>
        <begin position="284"/>
        <end position="296"/>
    </location>
</feature>
<feature type="region of interest" description="Disordered" evidence="1">
    <location>
        <begin position="187"/>
        <end position="215"/>
    </location>
</feature>
<feature type="compositionally biased region" description="Polar residues" evidence="1">
    <location>
        <begin position="297"/>
        <end position="311"/>
    </location>
</feature>
<dbReference type="PANTHER" id="PTHR36339">
    <property type="entry name" value="F23A5.5"/>
    <property type="match status" value="1"/>
</dbReference>
<feature type="transmembrane region" description="Helical" evidence="2">
    <location>
        <begin position="148"/>
        <end position="173"/>
    </location>
</feature>
<protein>
    <submittedName>
        <fullName evidence="3">Uncharacterized protein</fullName>
    </submittedName>
</protein>